<sequence>MPTRNTFVFGIGGTGARIVRSLTMLLAAGTKLNDTNKIIPIIIDVDADNADTSRALAALKTYKYIRSHGYSNTEEIRDGFFNANLNTLSSITNENDYSEGLDDSFQLQFENLEKSFIEYLDPRGELVGDINMDLLEALYDNSSHDDPNTELNLKLNQGFKGNPNIGSVVFNNLSNTKEFKFVLKSIGENDRIFIVSSIFGGTGSSGFPQLVKLLQQEEKLRGNKYGALTVMPYFNVTDDSKSAINSDMFNSKTEAALSYYLKYLNGKINCFYQLWDRPLKQYENKQGGIEQKNSAHLIELIGATAIIDFVNKPDGNFASKGQTQYFDFGIKKEDQVIDIRHFYPNTAKTVMEPLTLLTYAMKVYLETIPDMRNEAFFKELDLGDKIPNNAFYQNLTAFLSIHYKNWLVEMSGNERTFQPFNLTQDLNALVREKPIEVKKVLGIVTKPGISEAFLKTELGKLEDELKKSIPDQDKRFFKLLNRISMECYKKLEALPSMI</sequence>
<dbReference type="RefSeq" id="WP_090335005.1">
    <property type="nucleotide sequence ID" value="NZ_FNXY01000003.1"/>
</dbReference>
<dbReference type="InterPro" id="IPR036525">
    <property type="entry name" value="Tubulin/FtsZ_GTPase_sf"/>
</dbReference>
<dbReference type="EMBL" id="FNXY01000003">
    <property type="protein sequence ID" value="SEI74491.1"/>
    <property type="molecule type" value="Genomic_DNA"/>
</dbReference>
<dbReference type="Proteomes" id="UP000199532">
    <property type="component" value="Unassembled WGS sequence"/>
</dbReference>
<dbReference type="AlphaFoldDB" id="A0A1H6T375"/>
<reference evidence="1 2" key="1">
    <citation type="submission" date="2016-10" db="EMBL/GenBank/DDBJ databases">
        <authorList>
            <person name="de Groot N.N."/>
        </authorList>
    </citation>
    <scope>NUCLEOTIDE SEQUENCE [LARGE SCALE GENOMIC DNA]</scope>
    <source>
        <strain evidence="1 2">DSM 19938</strain>
    </source>
</reference>
<dbReference type="Gene3D" id="3.40.50.1440">
    <property type="entry name" value="Tubulin/FtsZ, GTPase domain"/>
    <property type="match status" value="1"/>
</dbReference>
<dbReference type="OrthoDB" id="844533at2"/>
<gene>
    <name evidence="1" type="ORF">SAMN04487995_1989</name>
</gene>
<protein>
    <submittedName>
        <fullName evidence="1">Tubulin/FtsZ family, GTPase domain</fullName>
    </submittedName>
</protein>
<evidence type="ECO:0000313" key="1">
    <source>
        <dbReference type="EMBL" id="SEI74491.1"/>
    </source>
</evidence>
<dbReference type="STRING" id="408657.SAMN04487995_1989"/>
<keyword evidence="2" id="KW-1185">Reference proteome</keyword>
<organism evidence="1 2">
    <name type="scientific">Dyadobacter koreensis</name>
    <dbReference type="NCBI Taxonomy" id="408657"/>
    <lineage>
        <taxon>Bacteria</taxon>
        <taxon>Pseudomonadati</taxon>
        <taxon>Bacteroidota</taxon>
        <taxon>Cytophagia</taxon>
        <taxon>Cytophagales</taxon>
        <taxon>Spirosomataceae</taxon>
        <taxon>Dyadobacter</taxon>
    </lineage>
</organism>
<proteinExistence type="predicted"/>
<dbReference type="SUPFAM" id="SSF52490">
    <property type="entry name" value="Tubulin nucleotide-binding domain-like"/>
    <property type="match status" value="1"/>
</dbReference>
<evidence type="ECO:0000313" key="2">
    <source>
        <dbReference type="Proteomes" id="UP000199532"/>
    </source>
</evidence>
<accession>A0A1H6T375</accession>
<name>A0A1H6T375_9BACT</name>